<feature type="domain" description="LIM zinc-binding" evidence="11">
    <location>
        <begin position="61"/>
        <end position="118"/>
    </location>
</feature>
<evidence type="ECO:0000313" key="13">
    <source>
        <dbReference type="Proteomes" id="UP000001396"/>
    </source>
</evidence>
<keyword evidence="4" id="KW-0677">Repeat</keyword>
<evidence type="ECO:0000256" key="5">
    <source>
        <dbReference type="ARBA" id="ARBA00022741"/>
    </source>
</evidence>
<feature type="domain" description="LIM zinc-binding" evidence="11">
    <location>
        <begin position="3"/>
        <end position="60"/>
    </location>
</feature>
<dbReference type="SMART" id="SM00368">
    <property type="entry name" value="LRR_RI"/>
    <property type="match status" value="3"/>
</dbReference>
<feature type="region of interest" description="Disordered" evidence="9">
    <location>
        <begin position="241"/>
        <end position="291"/>
    </location>
</feature>
<feature type="region of interest" description="Disordered" evidence="9">
    <location>
        <begin position="118"/>
        <end position="164"/>
    </location>
</feature>
<dbReference type="OMA" id="QRICDGQ"/>
<evidence type="ECO:0000256" key="8">
    <source>
        <dbReference type="PROSITE-ProRule" id="PRU00125"/>
    </source>
</evidence>
<dbReference type="Gene3D" id="2.10.110.10">
    <property type="entry name" value="Cysteine Rich Protein"/>
    <property type="match status" value="2"/>
</dbReference>
<dbReference type="Pfam" id="PF13516">
    <property type="entry name" value="LRR_6"/>
    <property type="match status" value="2"/>
</dbReference>
<keyword evidence="8" id="KW-0440">LIM domain</keyword>
<dbReference type="InterPro" id="IPR051681">
    <property type="entry name" value="Ser/Thr_Kinases-Pseudokinases"/>
</dbReference>
<proteinExistence type="inferred from homology"/>
<feature type="domain" description="Protein kinase" evidence="10">
    <location>
        <begin position="341"/>
        <end position="593"/>
    </location>
</feature>
<dbReference type="SUPFAM" id="SSF52047">
    <property type="entry name" value="RNI-like"/>
    <property type="match status" value="1"/>
</dbReference>
<dbReference type="InterPro" id="IPR001245">
    <property type="entry name" value="Ser-Thr/Tyr_kinase_cat_dom"/>
</dbReference>
<dbReference type="PROSITE" id="PS50011">
    <property type="entry name" value="PROTEIN_KINASE_DOM"/>
    <property type="match status" value="1"/>
</dbReference>
<dbReference type="InterPro" id="IPR000719">
    <property type="entry name" value="Prot_kinase_dom"/>
</dbReference>
<feature type="compositionally biased region" description="Low complexity" evidence="9">
    <location>
        <begin position="272"/>
        <end position="283"/>
    </location>
</feature>
<dbReference type="PANTHER" id="PTHR44329">
    <property type="entry name" value="SERINE/THREONINE-PROTEIN KINASE TNNI3K-RELATED"/>
    <property type="match status" value="1"/>
</dbReference>
<comment type="caution">
    <text evidence="12">The sequence shown here is derived from an EMBL/GenBank/DDBJ whole genome shotgun (WGS) entry which is preliminary data.</text>
</comment>
<dbReference type="RefSeq" id="XP_020431613.1">
    <property type="nucleotide sequence ID" value="XM_020578378.1"/>
</dbReference>
<keyword evidence="13" id="KW-1185">Reference proteome</keyword>
<evidence type="ECO:0000256" key="4">
    <source>
        <dbReference type="ARBA" id="ARBA00022737"/>
    </source>
</evidence>
<evidence type="ECO:0000256" key="6">
    <source>
        <dbReference type="ARBA" id="ARBA00022833"/>
    </source>
</evidence>
<dbReference type="CDD" id="cd13999">
    <property type="entry name" value="STKc_MAP3K-like"/>
    <property type="match status" value="1"/>
</dbReference>
<dbReference type="InParanoid" id="D3BG92"/>
<reference evidence="12 13" key="1">
    <citation type="journal article" date="2011" name="Genome Res.">
        <title>Phylogeny-wide analysis of social amoeba genomes highlights ancient origins for complex intercellular communication.</title>
        <authorList>
            <person name="Heidel A.J."/>
            <person name="Lawal H.M."/>
            <person name="Felder M."/>
            <person name="Schilde C."/>
            <person name="Helps N.R."/>
            <person name="Tunggal B."/>
            <person name="Rivero F."/>
            <person name="John U."/>
            <person name="Schleicher M."/>
            <person name="Eichinger L."/>
            <person name="Platzer M."/>
            <person name="Noegel A.A."/>
            <person name="Schaap P."/>
            <person name="Gloeckner G."/>
        </authorList>
    </citation>
    <scope>NUCLEOTIDE SEQUENCE [LARGE SCALE GENOMIC DNA]</scope>
    <source>
        <strain evidence="13">ATCC 26659 / Pp 5 / PN500</strain>
    </source>
</reference>
<evidence type="ECO:0000256" key="9">
    <source>
        <dbReference type="SAM" id="MobiDB-lite"/>
    </source>
</evidence>
<dbReference type="Pfam" id="PF07714">
    <property type="entry name" value="PK_Tyr_Ser-Thr"/>
    <property type="match status" value="1"/>
</dbReference>
<dbReference type="CDD" id="cd08368">
    <property type="entry name" value="LIM"/>
    <property type="match status" value="2"/>
</dbReference>
<dbReference type="SMART" id="SM00132">
    <property type="entry name" value="LIM"/>
    <property type="match status" value="2"/>
</dbReference>
<dbReference type="InterPro" id="IPR008271">
    <property type="entry name" value="Ser/Thr_kinase_AS"/>
</dbReference>
<accession>D3BG92</accession>
<evidence type="ECO:0000256" key="3">
    <source>
        <dbReference type="ARBA" id="ARBA00022723"/>
    </source>
</evidence>
<feature type="compositionally biased region" description="Low complexity" evidence="9">
    <location>
        <begin position="118"/>
        <end position="149"/>
    </location>
</feature>
<dbReference type="GeneID" id="31363024"/>
<dbReference type="GO" id="GO:0004674">
    <property type="term" value="F:protein serine/threonine kinase activity"/>
    <property type="evidence" value="ECO:0007669"/>
    <property type="project" value="TreeGrafter"/>
</dbReference>
<dbReference type="STRING" id="670386.D3BG92"/>
<protein>
    <submittedName>
        <fullName evidence="12">LIM-type zinc finger-containing protein</fullName>
    </submittedName>
</protein>
<keyword evidence="6 8" id="KW-0862">Zinc</keyword>
<dbReference type="PROSITE" id="PS00108">
    <property type="entry name" value="PROTEIN_KINASE_ST"/>
    <property type="match status" value="1"/>
</dbReference>
<dbReference type="Gene3D" id="1.10.510.10">
    <property type="entry name" value="Transferase(Phosphotransferase) domain 1"/>
    <property type="match status" value="1"/>
</dbReference>
<dbReference type="PROSITE" id="PS00478">
    <property type="entry name" value="LIM_DOMAIN_1"/>
    <property type="match status" value="2"/>
</dbReference>
<organism evidence="12 13">
    <name type="scientific">Heterostelium pallidum (strain ATCC 26659 / Pp 5 / PN500)</name>
    <name type="common">Cellular slime mold</name>
    <name type="synonym">Polysphondylium pallidum</name>
    <dbReference type="NCBI Taxonomy" id="670386"/>
    <lineage>
        <taxon>Eukaryota</taxon>
        <taxon>Amoebozoa</taxon>
        <taxon>Evosea</taxon>
        <taxon>Eumycetozoa</taxon>
        <taxon>Dictyostelia</taxon>
        <taxon>Acytosteliales</taxon>
        <taxon>Acytosteliaceae</taxon>
        <taxon>Heterostelium</taxon>
    </lineage>
</organism>
<dbReference type="PRINTS" id="PR00109">
    <property type="entry name" value="TYRKINASE"/>
</dbReference>
<dbReference type="Gene3D" id="3.80.10.10">
    <property type="entry name" value="Ribonuclease Inhibitor"/>
    <property type="match status" value="1"/>
</dbReference>
<dbReference type="InterPro" id="IPR001611">
    <property type="entry name" value="Leu-rich_rpt"/>
</dbReference>
<evidence type="ECO:0000259" key="11">
    <source>
        <dbReference type="PROSITE" id="PS50023"/>
    </source>
</evidence>
<dbReference type="EMBL" id="ADBJ01000034">
    <property type="protein sequence ID" value="EFA79492.1"/>
    <property type="molecule type" value="Genomic_DNA"/>
</dbReference>
<evidence type="ECO:0000313" key="12">
    <source>
        <dbReference type="EMBL" id="EFA79492.1"/>
    </source>
</evidence>
<dbReference type="SUPFAM" id="SSF57716">
    <property type="entry name" value="Glucocorticoid receptor-like (DNA-binding domain)"/>
    <property type="match status" value="1"/>
</dbReference>
<evidence type="ECO:0000259" key="10">
    <source>
        <dbReference type="PROSITE" id="PS50011"/>
    </source>
</evidence>
<evidence type="ECO:0000256" key="1">
    <source>
        <dbReference type="ARBA" id="ARBA00005843"/>
    </source>
</evidence>
<evidence type="ECO:0000256" key="2">
    <source>
        <dbReference type="ARBA" id="ARBA00022614"/>
    </source>
</evidence>
<dbReference type="PROSITE" id="PS50023">
    <property type="entry name" value="LIM_DOMAIN_2"/>
    <property type="match status" value="2"/>
</dbReference>
<dbReference type="AlphaFoldDB" id="D3BG92"/>
<dbReference type="InterPro" id="IPR011009">
    <property type="entry name" value="Kinase-like_dom_sf"/>
</dbReference>
<feature type="compositionally biased region" description="Low complexity" evidence="9">
    <location>
        <begin position="244"/>
        <end position="262"/>
    </location>
</feature>
<keyword evidence="7" id="KW-0067">ATP-binding</keyword>
<dbReference type="Pfam" id="PF00412">
    <property type="entry name" value="LIM"/>
    <property type="match status" value="2"/>
</dbReference>
<keyword evidence="3 8" id="KW-0479">Metal-binding</keyword>
<gene>
    <name evidence="12" type="ORF">PPL_07543</name>
</gene>
<sequence length="937" mass="103860">MSDPCDVCGGVIKSSRIRAKGKLFHEECFVCSNCNTALESFFYKDGKLYCDPCEVALYAKKCDHCTLPIQSTIVNARSKIFHPECFICSTCNTIIKGGFFYIHGSFVCDSCDSQPKSASSTPSPTPTAVQPRPQTTPIPNISISASASPVTPPLSRTNTPPSPVIPLINGNSHPLVHNNNNNNRQSLDLQNGTGRNSIEVPGTNIVLSQLPPNTTIYVVNNSNPNLTHQISQLSLNGSEGILINPTTTTTSSPTTSANNSPALHRRQISTDSSVSRPVQQSSPTIQPIPMSPPEVQIEKFVPLINGKTLPELLRTQSFEDILTNVMRNKIRVHNEIKSTDITLGEVIASGASGKVHKGLYKGKDVAIKVYSADNICFSREEFDREVSIMSLVDHECFTEFYGANTEKSNYLFHVSELIKGGCLRDILLNKEISLTYAQQVSIALDVANGMEYLHSLGVIHRDLKSGNVLITDDMRGKVIDFGTSRSLDLSKQMTLNLGTSCWMAPEVFRNEPYTESCDVYSFGIVLWEIFCRRDPYDGVNSWSIPVMVCKGERPVVPADCPSEYAKLIKACWVDKAKKRPKFKEIRSTLNKIYGSLTVKSKRGSSLFEMLNYINDINKLPNEILEIILQDLLGESTGGANISLDSLKSFCSLRNVCQLWKELLESLILKITIGGCFRNRDYVNKQIESLSSILYNQKQSKCQLPRLQSIQLTFGLDSSSLQSLVNPLSHYYNYFDLSTINLSNNYLSYLSIKLLKPLITSSSSDNSHFNSTKSKPKLKLNLSGNTIGLAGVRYLSKYLSVRCNLVHLDLSNNELNNGGAKLLLMSMIYNTSIQSLNISGLKKINKLLVDTQQQRSIDGTSTNTDAYMTPVDITTTTTTTNLFPLENLILVGNDTGSGRLIIEQIQHNIYKHQLLRQQLAPMPIPLFTINNSNHHCKV</sequence>
<comment type="similarity">
    <text evidence="1">Belongs to the protein kinase superfamily. TKL Ser/Thr protein kinase family.</text>
</comment>
<evidence type="ECO:0000256" key="7">
    <source>
        <dbReference type="ARBA" id="ARBA00022840"/>
    </source>
</evidence>
<dbReference type="InterPro" id="IPR001781">
    <property type="entry name" value="Znf_LIM"/>
</dbReference>
<dbReference type="GO" id="GO:0005524">
    <property type="term" value="F:ATP binding"/>
    <property type="evidence" value="ECO:0007669"/>
    <property type="project" value="UniProtKB-KW"/>
</dbReference>
<dbReference type="SMART" id="SM00220">
    <property type="entry name" value="S_TKc"/>
    <property type="match status" value="1"/>
</dbReference>
<dbReference type="SUPFAM" id="SSF56112">
    <property type="entry name" value="Protein kinase-like (PK-like)"/>
    <property type="match status" value="1"/>
</dbReference>
<keyword evidence="2" id="KW-0433">Leucine-rich repeat</keyword>
<keyword evidence="5" id="KW-0547">Nucleotide-binding</keyword>
<dbReference type="GO" id="GO:0046872">
    <property type="term" value="F:metal ion binding"/>
    <property type="evidence" value="ECO:0007669"/>
    <property type="project" value="UniProtKB-KW"/>
</dbReference>
<dbReference type="Proteomes" id="UP000001396">
    <property type="component" value="Unassembled WGS sequence"/>
</dbReference>
<name>D3BG92_HETP5</name>
<dbReference type="InterPro" id="IPR032675">
    <property type="entry name" value="LRR_dom_sf"/>
</dbReference>